<evidence type="ECO:0000313" key="1">
    <source>
        <dbReference type="EMBL" id="CDW22214.1"/>
    </source>
</evidence>
<dbReference type="EMBL" id="HACA01004853">
    <property type="protein sequence ID" value="CDW22214.1"/>
    <property type="molecule type" value="Transcribed_RNA"/>
</dbReference>
<dbReference type="AlphaFoldDB" id="A0A0K2T7Z2"/>
<feature type="non-terminal residue" evidence="1">
    <location>
        <position position="47"/>
    </location>
</feature>
<proteinExistence type="predicted"/>
<reference evidence="1" key="1">
    <citation type="submission" date="2014-05" db="EMBL/GenBank/DDBJ databases">
        <authorList>
            <person name="Chronopoulou M."/>
        </authorList>
    </citation>
    <scope>NUCLEOTIDE SEQUENCE</scope>
    <source>
        <tissue evidence="1">Whole organism</tissue>
    </source>
</reference>
<accession>A0A0K2T7Z2</accession>
<organism evidence="1">
    <name type="scientific">Lepeophtheirus salmonis</name>
    <name type="common">Salmon louse</name>
    <name type="synonym">Caligus salmonis</name>
    <dbReference type="NCBI Taxonomy" id="72036"/>
    <lineage>
        <taxon>Eukaryota</taxon>
        <taxon>Metazoa</taxon>
        <taxon>Ecdysozoa</taxon>
        <taxon>Arthropoda</taxon>
        <taxon>Crustacea</taxon>
        <taxon>Multicrustacea</taxon>
        <taxon>Hexanauplia</taxon>
        <taxon>Copepoda</taxon>
        <taxon>Siphonostomatoida</taxon>
        <taxon>Caligidae</taxon>
        <taxon>Lepeophtheirus</taxon>
    </lineage>
</organism>
<protein>
    <submittedName>
        <fullName evidence="1">Uncharacterized protein</fullName>
    </submittedName>
</protein>
<sequence>MKSPLNILLKTGLADASIHLWAEIISEKSSLSPPTWKETSEQVLDSN</sequence>
<name>A0A0K2T7Z2_LEPSM</name>